<dbReference type="Proteomes" id="UP000190037">
    <property type="component" value="Unassembled WGS sequence"/>
</dbReference>
<evidence type="ECO:0000313" key="3">
    <source>
        <dbReference type="Proteomes" id="UP000190037"/>
    </source>
</evidence>
<comment type="caution">
    <text evidence="2">The sequence shown here is derived from an EMBL/GenBank/DDBJ whole genome shotgun (WGS) entry which is preliminary data.</text>
</comment>
<feature type="region of interest" description="Disordered" evidence="1">
    <location>
        <begin position="93"/>
        <end position="117"/>
    </location>
</feature>
<accession>A0A1T3NS07</accession>
<dbReference type="OrthoDB" id="5185945at2"/>
<proteinExistence type="predicted"/>
<keyword evidence="3" id="KW-1185">Reference proteome</keyword>
<dbReference type="InterPro" id="IPR021412">
    <property type="entry name" value="DUF3052"/>
</dbReference>
<evidence type="ECO:0008006" key="4">
    <source>
        <dbReference type="Google" id="ProtNLM"/>
    </source>
</evidence>
<name>A0A1T3NS07_9ACTN</name>
<dbReference type="RefSeq" id="WP_078980608.1">
    <property type="nucleotide sequence ID" value="NZ_MWQN01000002.1"/>
</dbReference>
<sequence length="142" mass="15516">MSTTEYEQTNPAVRLDLEPGRIVQELGYDDDVDHDLREGIEWLTGHDLVDEDYDDIADAVLLWFRAEDGDLADTLLDVVGLLPEDGAVWLLTPRPGRDGAGEPDAIEDAARNTGLSRTPAVDVGADWEATRLTVAGSRPSWG</sequence>
<reference evidence="2 3" key="1">
    <citation type="submission" date="2017-03" db="EMBL/GenBank/DDBJ databases">
        <title>Draft genome sequence of Streptomyces scabrisporus NF3, endophyte isolated from Amphipterygium adstringens.</title>
        <authorList>
            <person name="Vazquez M."/>
            <person name="Ceapa C.D."/>
            <person name="Rodriguez Luna D."/>
            <person name="Sanchez Esquivel S."/>
        </authorList>
    </citation>
    <scope>NUCLEOTIDE SEQUENCE [LARGE SCALE GENOMIC DNA]</scope>
    <source>
        <strain evidence="2 3">NF3</strain>
    </source>
</reference>
<protein>
    <recommendedName>
        <fullName evidence="4">DUF3052 domain-containing protein</fullName>
    </recommendedName>
</protein>
<dbReference type="EMBL" id="MWQN01000002">
    <property type="protein sequence ID" value="OPC79391.1"/>
    <property type="molecule type" value="Genomic_DNA"/>
</dbReference>
<dbReference type="Pfam" id="PF11253">
    <property type="entry name" value="DUF3052"/>
    <property type="match status" value="1"/>
</dbReference>
<evidence type="ECO:0000256" key="1">
    <source>
        <dbReference type="SAM" id="MobiDB-lite"/>
    </source>
</evidence>
<dbReference type="AlphaFoldDB" id="A0A1T3NS07"/>
<organism evidence="2 3">
    <name type="scientific">Embleya scabrispora</name>
    <dbReference type="NCBI Taxonomy" id="159449"/>
    <lineage>
        <taxon>Bacteria</taxon>
        <taxon>Bacillati</taxon>
        <taxon>Actinomycetota</taxon>
        <taxon>Actinomycetes</taxon>
        <taxon>Kitasatosporales</taxon>
        <taxon>Streptomycetaceae</taxon>
        <taxon>Embleya</taxon>
    </lineage>
</organism>
<dbReference type="STRING" id="159449.B4N89_35750"/>
<gene>
    <name evidence="2" type="ORF">B4N89_35750</name>
</gene>
<evidence type="ECO:0000313" key="2">
    <source>
        <dbReference type="EMBL" id="OPC79391.1"/>
    </source>
</evidence>